<evidence type="ECO:0000313" key="1">
    <source>
        <dbReference type="EMBL" id="GGH68171.1"/>
    </source>
</evidence>
<organism evidence="1 2">
    <name type="scientific">Saccharibacillus endophyticus</name>
    <dbReference type="NCBI Taxonomy" id="2060666"/>
    <lineage>
        <taxon>Bacteria</taxon>
        <taxon>Bacillati</taxon>
        <taxon>Bacillota</taxon>
        <taxon>Bacilli</taxon>
        <taxon>Bacillales</taxon>
        <taxon>Paenibacillaceae</taxon>
        <taxon>Saccharibacillus</taxon>
    </lineage>
</organism>
<dbReference type="RefSeq" id="WP_172237778.1">
    <property type="nucleotide sequence ID" value="NZ_BMDD01000001.1"/>
</dbReference>
<accession>A0ABQ1ZM55</accession>
<evidence type="ECO:0000313" key="2">
    <source>
        <dbReference type="Proteomes" id="UP000605427"/>
    </source>
</evidence>
<sequence>MHRIAKIFLVLILLITVFTGCVSQRGAISSVTTFLRVIEKDHSDDYKEKWIVGYNSSANEIDEVRIMIEDVRVWNLIEVNKEYFVSYQGSKESGYVLGQIEHVGDENTLR</sequence>
<protein>
    <submittedName>
        <fullName evidence="1">Uncharacterized protein</fullName>
    </submittedName>
</protein>
<dbReference type="PROSITE" id="PS51257">
    <property type="entry name" value="PROKAR_LIPOPROTEIN"/>
    <property type="match status" value="1"/>
</dbReference>
<name>A0ABQ1ZM55_9BACL</name>
<reference evidence="2" key="1">
    <citation type="journal article" date="2019" name="Int. J. Syst. Evol. Microbiol.">
        <title>The Global Catalogue of Microorganisms (GCM) 10K type strain sequencing project: providing services to taxonomists for standard genome sequencing and annotation.</title>
        <authorList>
            <consortium name="The Broad Institute Genomics Platform"/>
            <consortium name="The Broad Institute Genome Sequencing Center for Infectious Disease"/>
            <person name="Wu L."/>
            <person name="Ma J."/>
        </authorList>
    </citation>
    <scope>NUCLEOTIDE SEQUENCE [LARGE SCALE GENOMIC DNA]</scope>
    <source>
        <strain evidence="2">CCM 8702</strain>
    </source>
</reference>
<dbReference type="EMBL" id="BMDD01000001">
    <property type="protein sequence ID" value="GGH68171.1"/>
    <property type="molecule type" value="Genomic_DNA"/>
</dbReference>
<gene>
    <name evidence="1" type="ORF">GCM10007362_01910</name>
</gene>
<keyword evidence="2" id="KW-1185">Reference proteome</keyword>
<comment type="caution">
    <text evidence="1">The sequence shown here is derived from an EMBL/GenBank/DDBJ whole genome shotgun (WGS) entry which is preliminary data.</text>
</comment>
<proteinExistence type="predicted"/>
<dbReference type="Proteomes" id="UP000605427">
    <property type="component" value="Unassembled WGS sequence"/>
</dbReference>